<feature type="domain" description="Immunoglobulin V-set" evidence="7">
    <location>
        <begin position="90"/>
        <end position="182"/>
    </location>
</feature>
<keyword evidence="6" id="KW-0812">Transmembrane</keyword>
<evidence type="ECO:0000256" key="4">
    <source>
        <dbReference type="ARBA" id="ARBA00023180"/>
    </source>
</evidence>
<feature type="transmembrane region" description="Helical" evidence="6">
    <location>
        <begin position="267"/>
        <end position="291"/>
    </location>
</feature>
<dbReference type="Gene3D" id="2.60.40.10">
    <property type="entry name" value="Immunoglobulins"/>
    <property type="match status" value="2"/>
</dbReference>
<dbReference type="SUPFAM" id="SSF48726">
    <property type="entry name" value="Immunoglobulin"/>
    <property type="match status" value="2"/>
</dbReference>
<dbReference type="PANTHER" id="PTHR12080">
    <property type="entry name" value="SIGNALING LYMPHOCYTIC ACTIVATION MOLECULE"/>
    <property type="match status" value="1"/>
</dbReference>
<reference evidence="8" key="1">
    <citation type="submission" date="2019-10" db="EMBL/GenBank/DDBJ databases">
        <title>The sequence and de novo assembly of the wild yak genome.</title>
        <authorList>
            <person name="Liu Y."/>
        </authorList>
    </citation>
    <scope>NUCLEOTIDE SEQUENCE [LARGE SCALE GENOMIC DNA]</scope>
    <source>
        <strain evidence="8">WY2019</strain>
    </source>
</reference>
<keyword evidence="2" id="KW-0732">Signal</keyword>
<evidence type="ECO:0000256" key="6">
    <source>
        <dbReference type="SAM" id="Phobius"/>
    </source>
</evidence>
<dbReference type="GO" id="GO:0016020">
    <property type="term" value="C:membrane"/>
    <property type="evidence" value="ECO:0007669"/>
    <property type="project" value="UniProtKB-SubCell"/>
</dbReference>
<dbReference type="InterPro" id="IPR015632">
    <property type="entry name" value="CD2"/>
</dbReference>
<evidence type="ECO:0000256" key="2">
    <source>
        <dbReference type="ARBA" id="ARBA00022729"/>
    </source>
</evidence>
<comment type="subcellular location">
    <subcellularLocation>
        <location evidence="1">Membrane</location>
    </subcellularLocation>
</comment>
<evidence type="ECO:0000256" key="5">
    <source>
        <dbReference type="SAM" id="MobiDB-lite"/>
    </source>
</evidence>
<feature type="compositionally biased region" description="Polar residues" evidence="5">
    <location>
        <begin position="405"/>
        <end position="421"/>
    </location>
</feature>
<evidence type="ECO:0000259" key="7">
    <source>
        <dbReference type="Pfam" id="PF07686"/>
    </source>
</evidence>
<accession>A0A6B0QRD6</accession>
<dbReference type="InterPro" id="IPR036179">
    <property type="entry name" value="Ig-like_dom_sf"/>
</dbReference>
<comment type="caution">
    <text evidence="8">The sequence shown here is derived from an EMBL/GenBank/DDBJ whole genome shotgun (WGS) entry which is preliminary data.</text>
</comment>
<evidence type="ECO:0000256" key="3">
    <source>
        <dbReference type="ARBA" id="ARBA00023136"/>
    </source>
</evidence>
<evidence type="ECO:0000313" key="9">
    <source>
        <dbReference type="Proteomes" id="UP000322234"/>
    </source>
</evidence>
<keyword evidence="3 6" id="KW-0472">Membrane</keyword>
<name>A0A6B0QRD6_9CETA</name>
<keyword evidence="9" id="KW-1185">Reference proteome</keyword>
<dbReference type="Proteomes" id="UP000322234">
    <property type="component" value="Unassembled WGS sequence"/>
</dbReference>
<evidence type="ECO:0000256" key="1">
    <source>
        <dbReference type="ARBA" id="ARBA00004370"/>
    </source>
</evidence>
<dbReference type="InterPro" id="IPR013783">
    <property type="entry name" value="Ig-like_fold"/>
</dbReference>
<dbReference type="EMBL" id="VBQZ03000002">
    <property type="protein sequence ID" value="MXQ79537.1"/>
    <property type="molecule type" value="Genomic_DNA"/>
</dbReference>
<evidence type="ECO:0000313" key="8">
    <source>
        <dbReference type="EMBL" id="MXQ79537.1"/>
    </source>
</evidence>
<proteinExistence type="predicted"/>
<dbReference type="GO" id="GO:0032729">
    <property type="term" value="P:positive regulation of type II interferon production"/>
    <property type="evidence" value="ECO:0007669"/>
    <property type="project" value="TreeGrafter"/>
</dbReference>
<protein>
    <recommendedName>
        <fullName evidence="7">Immunoglobulin V-set domain-containing protein</fullName>
    </recommendedName>
</protein>
<feature type="region of interest" description="Disordered" evidence="5">
    <location>
        <begin position="399"/>
        <end position="483"/>
    </location>
</feature>
<keyword evidence="4" id="KW-0325">Glycoprotein</keyword>
<dbReference type="PRINTS" id="PR01870">
    <property type="entry name" value="CD2ANTIGEN"/>
</dbReference>
<gene>
    <name evidence="8" type="ORF">E5288_WYG007106</name>
</gene>
<feature type="compositionally biased region" description="Polar residues" evidence="5">
    <location>
        <begin position="68"/>
        <end position="78"/>
    </location>
</feature>
<keyword evidence="6" id="KW-1133">Transmembrane helix</keyword>
<dbReference type="Pfam" id="PF07686">
    <property type="entry name" value="V-set"/>
    <property type="match status" value="1"/>
</dbReference>
<sequence length="483" mass="54229">MARSQRGVWICLRKRSLTCIIMKTERIEMDERAEMARQKHLLSSVIADGPSLPLEKPALTPGPPSCPAVTSGTVPSEHNNPRGEDPESIVVWGALDHDLNLDIPGFPRSDIVADIKWNRNKNKIARIKKDMPLHNETDKYDMFTNGTLKIKTLMRNDSGLYEVEVYDSNGVNLLSKKFDLKIQEMLSGPEINWICTNRTVSCKVENGSNPKLELFLNMTRVKQDHGKLITYTWNTRWNKTFKCVASNHVDSKVSIEIAVCPDEGLDWYLIIGICVGGAVFLLFVALLIFYISRRKKQSRRRDAQQQLLTKTPAFGFESLRSESPTAWISSNLESLARRGGFCLLIVSSPEQLACCGVHRRCARYCYADPDFCQENSSENSSLILADEELEIKAQRAILEERGRKPQQTPVSTPANPGMSQTPPVPGHRSQPPAHRPRALGPRVQPQQKRLPPTPGTQVHQQKGPPLPKPRVQTKPPCDAEENS</sequence>
<dbReference type="GO" id="GO:0098609">
    <property type="term" value="P:cell-cell adhesion"/>
    <property type="evidence" value="ECO:0007669"/>
    <property type="project" value="TreeGrafter"/>
</dbReference>
<dbReference type="InterPro" id="IPR013106">
    <property type="entry name" value="Ig_V-set"/>
</dbReference>
<dbReference type="GO" id="GO:0005102">
    <property type="term" value="F:signaling receptor binding"/>
    <property type="evidence" value="ECO:0007669"/>
    <property type="project" value="TreeGrafter"/>
</dbReference>
<feature type="region of interest" description="Disordered" evidence="5">
    <location>
        <begin position="52"/>
        <end position="85"/>
    </location>
</feature>
<dbReference type="AlphaFoldDB" id="A0A6B0QRD6"/>
<organism evidence="8 9">
    <name type="scientific">Bos mutus</name>
    <name type="common">wild yak</name>
    <dbReference type="NCBI Taxonomy" id="72004"/>
    <lineage>
        <taxon>Eukaryota</taxon>
        <taxon>Metazoa</taxon>
        <taxon>Chordata</taxon>
        <taxon>Craniata</taxon>
        <taxon>Vertebrata</taxon>
        <taxon>Euteleostomi</taxon>
        <taxon>Mammalia</taxon>
        <taxon>Eutheria</taxon>
        <taxon>Laurasiatheria</taxon>
        <taxon>Artiodactyla</taxon>
        <taxon>Ruminantia</taxon>
        <taxon>Pecora</taxon>
        <taxon>Bovidae</taxon>
        <taxon>Bovinae</taxon>
        <taxon>Bos</taxon>
    </lineage>
</organism>
<dbReference type="InterPro" id="IPR015631">
    <property type="entry name" value="CD2/SLAM_rcpt"/>
</dbReference>
<dbReference type="PANTHER" id="PTHR12080:SF54">
    <property type="entry name" value="T-CELL SURFACE ANTIGEN CD2"/>
    <property type="match status" value="1"/>
</dbReference>